<evidence type="ECO:0000313" key="2">
    <source>
        <dbReference type="Proteomes" id="UP000550707"/>
    </source>
</evidence>
<dbReference type="InParanoid" id="A0A7J8J0A9"/>
<name>A0A7J8J0A9_MOLMO</name>
<sequence length="134" mass="15079">MAASKTRPNKHDGFTYCMSHKVPKTQELFGSLYARLFICRSNGVFLHVIWLRGFFSPPPPPPPALVRPCPRAPQGEVLCWSLLQLIPTTSTTSAEMHTDPLLPDHSSWIPHQISLQVNWWAGRQLKNGACFVLC</sequence>
<evidence type="ECO:0000313" key="1">
    <source>
        <dbReference type="EMBL" id="KAF6489951.1"/>
    </source>
</evidence>
<keyword evidence="2" id="KW-1185">Reference proteome</keyword>
<dbReference type="EMBL" id="JACASF010000003">
    <property type="protein sequence ID" value="KAF6489951.1"/>
    <property type="molecule type" value="Genomic_DNA"/>
</dbReference>
<reference evidence="1 2" key="1">
    <citation type="journal article" date="2020" name="Nature">
        <title>Six reference-quality genomes reveal evolution of bat adaptations.</title>
        <authorList>
            <person name="Jebb D."/>
            <person name="Huang Z."/>
            <person name="Pippel M."/>
            <person name="Hughes G.M."/>
            <person name="Lavrichenko K."/>
            <person name="Devanna P."/>
            <person name="Winkler S."/>
            <person name="Jermiin L.S."/>
            <person name="Skirmuntt E.C."/>
            <person name="Katzourakis A."/>
            <person name="Burkitt-Gray L."/>
            <person name="Ray D.A."/>
            <person name="Sullivan K.A.M."/>
            <person name="Roscito J.G."/>
            <person name="Kirilenko B.M."/>
            <person name="Davalos L.M."/>
            <person name="Corthals A.P."/>
            <person name="Power M.L."/>
            <person name="Jones G."/>
            <person name="Ransome R.D."/>
            <person name="Dechmann D.K.N."/>
            <person name="Locatelli A.G."/>
            <person name="Puechmaille S.J."/>
            <person name="Fedrigo O."/>
            <person name="Jarvis E.D."/>
            <person name="Hiller M."/>
            <person name="Vernes S.C."/>
            <person name="Myers E.W."/>
            <person name="Teeling E.C."/>
        </authorList>
    </citation>
    <scope>NUCLEOTIDE SEQUENCE [LARGE SCALE GENOMIC DNA]</scope>
    <source>
        <strain evidence="1">MMolMol1</strain>
        <tissue evidence="1">Muscle</tissue>
    </source>
</reference>
<organism evidence="1 2">
    <name type="scientific">Molossus molossus</name>
    <name type="common">Pallas' mastiff bat</name>
    <name type="synonym">Vespertilio molossus</name>
    <dbReference type="NCBI Taxonomy" id="27622"/>
    <lineage>
        <taxon>Eukaryota</taxon>
        <taxon>Metazoa</taxon>
        <taxon>Chordata</taxon>
        <taxon>Craniata</taxon>
        <taxon>Vertebrata</taxon>
        <taxon>Euteleostomi</taxon>
        <taxon>Mammalia</taxon>
        <taxon>Eutheria</taxon>
        <taxon>Laurasiatheria</taxon>
        <taxon>Chiroptera</taxon>
        <taxon>Yangochiroptera</taxon>
        <taxon>Molossidae</taxon>
        <taxon>Molossus</taxon>
    </lineage>
</organism>
<comment type="caution">
    <text evidence="1">The sequence shown here is derived from an EMBL/GenBank/DDBJ whole genome shotgun (WGS) entry which is preliminary data.</text>
</comment>
<protein>
    <submittedName>
        <fullName evidence="1">Uncharacterized protein</fullName>
    </submittedName>
</protein>
<dbReference type="AlphaFoldDB" id="A0A7J8J0A9"/>
<dbReference type="Proteomes" id="UP000550707">
    <property type="component" value="Unassembled WGS sequence"/>
</dbReference>
<proteinExistence type="predicted"/>
<gene>
    <name evidence="1" type="ORF">HJG59_010341</name>
</gene>
<accession>A0A7J8J0A9</accession>